<feature type="domain" description="ABC transmembrane type-1" evidence="8">
    <location>
        <begin position="73"/>
        <end position="287"/>
    </location>
</feature>
<dbReference type="CDD" id="cd06261">
    <property type="entry name" value="TM_PBP2"/>
    <property type="match status" value="1"/>
</dbReference>
<feature type="transmembrane region" description="Helical" evidence="7">
    <location>
        <begin position="12"/>
        <end position="35"/>
    </location>
</feature>
<evidence type="ECO:0000256" key="7">
    <source>
        <dbReference type="RuleBase" id="RU363032"/>
    </source>
</evidence>
<dbReference type="InterPro" id="IPR051393">
    <property type="entry name" value="ABC_transporter_permease"/>
</dbReference>
<evidence type="ECO:0000313" key="10">
    <source>
        <dbReference type="Proteomes" id="UP000198426"/>
    </source>
</evidence>
<sequence length="301" mass="33733">MSTTKNLSKRQNGVAFLFLSPWLVGFFLLTLGPILGSMYLSFTNYDLFNPPVWTGFDNYRKLMGGDPRYIQSLKVTFTYVLFSVPLKLGFALFIALILNRGLRGLGFYRSVFYLPSLLGGSVAVALMWRQIFSYDGIINHFLWTYLGYDAPSWITNPDYALGTLVLLAAWQFGAPMVIFLAGLKQIPQDMYDAAAIDGARPVQQFFYVTIPLLTPIIFFNFVMQTIGSFQAFTPSYIISDGTGGPADSTLFYTLYLYEQAFTDFEMGYASAIAWVLVGIIAIATSISFLSAKYWVHYGDEG</sequence>
<organism evidence="9 10">
    <name type="scientific">Tropicimonas sediminicola</name>
    <dbReference type="NCBI Taxonomy" id="1031541"/>
    <lineage>
        <taxon>Bacteria</taxon>
        <taxon>Pseudomonadati</taxon>
        <taxon>Pseudomonadota</taxon>
        <taxon>Alphaproteobacteria</taxon>
        <taxon>Rhodobacterales</taxon>
        <taxon>Roseobacteraceae</taxon>
        <taxon>Tropicimonas</taxon>
    </lineage>
</organism>
<comment type="similarity">
    <text evidence="7">Belongs to the binding-protein-dependent transport system permease family.</text>
</comment>
<dbReference type="InterPro" id="IPR035906">
    <property type="entry name" value="MetI-like_sf"/>
</dbReference>
<evidence type="ECO:0000256" key="6">
    <source>
        <dbReference type="ARBA" id="ARBA00023136"/>
    </source>
</evidence>
<dbReference type="Gene3D" id="1.10.3720.10">
    <property type="entry name" value="MetI-like"/>
    <property type="match status" value="1"/>
</dbReference>
<evidence type="ECO:0000256" key="1">
    <source>
        <dbReference type="ARBA" id="ARBA00004651"/>
    </source>
</evidence>
<comment type="subcellular location">
    <subcellularLocation>
        <location evidence="1 7">Cell membrane</location>
        <topology evidence="1 7">Multi-pass membrane protein</topology>
    </subcellularLocation>
</comment>
<dbReference type="Pfam" id="PF00528">
    <property type="entry name" value="BPD_transp_1"/>
    <property type="match status" value="1"/>
</dbReference>
<keyword evidence="6 7" id="KW-0472">Membrane</keyword>
<dbReference type="EMBL" id="FZOY01000009">
    <property type="protein sequence ID" value="SNT27394.1"/>
    <property type="molecule type" value="Genomic_DNA"/>
</dbReference>
<feature type="transmembrane region" description="Helical" evidence="7">
    <location>
        <begin position="110"/>
        <end position="128"/>
    </location>
</feature>
<evidence type="ECO:0000313" key="9">
    <source>
        <dbReference type="EMBL" id="SNT27394.1"/>
    </source>
</evidence>
<evidence type="ECO:0000256" key="3">
    <source>
        <dbReference type="ARBA" id="ARBA00022475"/>
    </source>
</evidence>
<dbReference type="PANTHER" id="PTHR30193">
    <property type="entry name" value="ABC TRANSPORTER PERMEASE PROTEIN"/>
    <property type="match status" value="1"/>
</dbReference>
<dbReference type="SUPFAM" id="SSF160964">
    <property type="entry name" value="MalF N-terminal region-like"/>
    <property type="match status" value="1"/>
</dbReference>
<dbReference type="GO" id="GO:0005886">
    <property type="term" value="C:plasma membrane"/>
    <property type="evidence" value="ECO:0007669"/>
    <property type="project" value="UniProtKB-SubCell"/>
</dbReference>
<evidence type="ECO:0000259" key="8">
    <source>
        <dbReference type="PROSITE" id="PS50928"/>
    </source>
</evidence>
<dbReference type="PROSITE" id="PS50928">
    <property type="entry name" value="ABC_TM1"/>
    <property type="match status" value="1"/>
</dbReference>
<evidence type="ECO:0000256" key="2">
    <source>
        <dbReference type="ARBA" id="ARBA00022448"/>
    </source>
</evidence>
<keyword evidence="3" id="KW-1003">Cell membrane</keyword>
<reference evidence="9 10" key="1">
    <citation type="submission" date="2017-06" db="EMBL/GenBank/DDBJ databases">
        <authorList>
            <person name="Kim H.J."/>
            <person name="Triplett B.A."/>
        </authorList>
    </citation>
    <scope>NUCLEOTIDE SEQUENCE [LARGE SCALE GENOMIC DNA]</scope>
    <source>
        <strain evidence="9 10">DSM 29339</strain>
    </source>
</reference>
<dbReference type="SUPFAM" id="SSF161098">
    <property type="entry name" value="MetI-like"/>
    <property type="match status" value="1"/>
</dbReference>
<proteinExistence type="inferred from homology"/>
<feature type="transmembrane region" description="Helical" evidence="7">
    <location>
        <begin position="77"/>
        <end position="98"/>
    </location>
</feature>
<feature type="transmembrane region" description="Helical" evidence="7">
    <location>
        <begin position="159"/>
        <end position="183"/>
    </location>
</feature>
<dbReference type="OrthoDB" id="9773727at2"/>
<feature type="transmembrane region" description="Helical" evidence="7">
    <location>
        <begin position="271"/>
        <end position="295"/>
    </location>
</feature>
<keyword evidence="2 7" id="KW-0813">Transport</keyword>
<keyword evidence="4 7" id="KW-0812">Transmembrane</keyword>
<keyword evidence="10" id="KW-1185">Reference proteome</keyword>
<dbReference type="InterPro" id="IPR000515">
    <property type="entry name" value="MetI-like"/>
</dbReference>
<keyword evidence="5 7" id="KW-1133">Transmembrane helix</keyword>
<gene>
    <name evidence="9" type="ORF">SAMN05421757_10983</name>
</gene>
<dbReference type="GO" id="GO:0055085">
    <property type="term" value="P:transmembrane transport"/>
    <property type="evidence" value="ECO:0007669"/>
    <property type="project" value="InterPro"/>
</dbReference>
<protein>
    <submittedName>
        <fullName evidence="9">Carbohydrate ABC transporter membrane protein 1, CUT1 family</fullName>
    </submittedName>
</protein>
<accession>A0A239LCY9</accession>
<dbReference type="Proteomes" id="UP000198426">
    <property type="component" value="Unassembled WGS sequence"/>
</dbReference>
<evidence type="ECO:0000256" key="5">
    <source>
        <dbReference type="ARBA" id="ARBA00022989"/>
    </source>
</evidence>
<dbReference type="RefSeq" id="WP_089234835.1">
    <property type="nucleotide sequence ID" value="NZ_FZOY01000009.1"/>
</dbReference>
<name>A0A239LCY9_9RHOB</name>
<feature type="transmembrane region" description="Helical" evidence="7">
    <location>
        <begin position="204"/>
        <end position="223"/>
    </location>
</feature>
<dbReference type="PANTHER" id="PTHR30193:SF1">
    <property type="entry name" value="ABC TRANSPORTER PERMEASE PROTEIN YESP-RELATED"/>
    <property type="match status" value="1"/>
</dbReference>
<dbReference type="AlphaFoldDB" id="A0A239LCY9"/>
<evidence type="ECO:0000256" key="4">
    <source>
        <dbReference type="ARBA" id="ARBA00022692"/>
    </source>
</evidence>